<comment type="subcellular location">
    <subcellularLocation>
        <location evidence="1">Membrane</location>
        <topology evidence="1">Multi-pass membrane protein</topology>
    </subcellularLocation>
</comment>
<dbReference type="PRINTS" id="PR01035">
    <property type="entry name" value="TCRTETA"/>
</dbReference>
<evidence type="ECO:0000256" key="2">
    <source>
        <dbReference type="ARBA" id="ARBA00022448"/>
    </source>
</evidence>
<reference evidence="8" key="1">
    <citation type="submission" date="2020-04" db="EMBL/GenBank/DDBJ databases">
        <authorList>
            <person name="Zhang T."/>
        </authorList>
    </citation>
    <scope>NUCLEOTIDE SEQUENCE</scope>
    <source>
        <strain evidence="8">HKST-UBA80</strain>
    </source>
</reference>
<dbReference type="EMBL" id="JAGQNY010000007">
    <property type="protein sequence ID" value="MCA9302137.1"/>
    <property type="molecule type" value="Genomic_DNA"/>
</dbReference>
<proteinExistence type="predicted"/>
<dbReference type="GO" id="GO:0022857">
    <property type="term" value="F:transmembrane transporter activity"/>
    <property type="evidence" value="ECO:0007669"/>
    <property type="project" value="InterPro"/>
</dbReference>
<dbReference type="InterPro" id="IPR020846">
    <property type="entry name" value="MFS_dom"/>
</dbReference>
<evidence type="ECO:0000256" key="4">
    <source>
        <dbReference type="ARBA" id="ARBA00022989"/>
    </source>
</evidence>
<sequence>MKKLLPVLLLSFVNVVGFSILIPILPEMVQQYVATKYLSIAYGAILSSYAFSQFLAAPLLGSLSDRYGRKPILVLSQVGTIISWLIFTLAYFAHGRIVFGWLPVPLLIIIISRIADGITGGNISVAQAWVSDSTVKEERTKVFGMMGGVFGLGFLLGPIIGGYSYSLGPGLLGTIFVALIISIITLFLIVFVLPESLPYEKRAHHLNIKLLSEVNIFNKFNLFKSEEIKKLLYIRIIFAFVFAAYTTTITLLLQIYFGLSVYQLGEMLAAIGLFSITNQAFFVPKLGKKYGELKSFYVGIFIIFVSMLVMPLLPSKLMVGSFNLALPMLLVSAFFVNLGLSLNITTFRAYLANSVEPHQQGQVTGLDASILAFGSGLSPLLSGFLYSLLGNYTFLVFALLLAIPSLYTLLTTSETEKVLS</sequence>
<keyword evidence="5 6" id="KW-0472">Membrane</keyword>
<feature type="transmembrane region" description="Helical" evidence="6">
    <location>
        <begin position="106"/>
        <end position="130"/>
    </location>
</feature>
<feature type="transmembrane region" description="Helical" evidence="6">
    <location>
        <begin position="37"/>
        <end position="60"/>
    </location>
</feature>
<evidence type="ECO:0000313" key="9">
    <source>
        <dbReference type="Proteomes" id="UP000714817"/>
    </source>
</evidence>
<dbReference type="Pfam" id="PF07690">
    <property type="entry name" value="MFS_1"/>
    <property type="match status" value="2"/>
</dbReference>
<feature type="transmembrane region" description="Helical" evidence="6">
    <location>
        <begin position="263"/>
        <end position="283"/>
    </location>
</feature>
<dbReference type="CDD" id="cd17330">
    <property type="entry name" value="MFS_SLC46_TetA_like"/>
    <property type="match status" value="1"/>
</dbReference>
<dbReference type="PANTHER" id="PTHR23504:SF15">
    <property type="entry name" value="MAJOR FACILITATOR SUPERFAMILY (MFS) PROFILE DOMAIN-CONTAINING PROTEIN"/>
    <property type="match status" value="1"/>
</dbReference>
<evidence type="ECO:0000313" key="8">
    <source>
        <dbReference type="EMBL" id="MCA9302137.1"/>
    </source>
</evidence>
<comment type="caution">
    <text evidence="8">The sequence shown here is derived from an EMBL/GenBank/DDBJ whole genome shotgun (WGS) entry which is preliminary data.</text>
</comment>
<dbReference type="GO" id="GO:0016020">
    <property type="term" value="C:membrane"/>
    <property type="evidence" value="ECO:0007669"/>
    <property type="project" value="UniProtKB-SubCell"/>
</dbReference>
<feature type="transmembrane region" description="Helical" evidence="6">
    <location>
        <begin position="325"/>
        <end position="351"/>
    </location>
</feature>
<reference evidence="8" key="2">
    <citation type="journal article" date="2021" name="Microbiome">
        <title>Successional dynamics and alternative stable states in a saline activated sludge microbial community over 9 years.</title>
        <authorList>
            <person name="Wang Y."/>
            <person name="Ye J."/>
            <person name="Ju F."/>
            <person name="Liu L."/>
            <person name="Boyd J.A."/>
            <person name="Deng Y."/>
            <person name="Parks D.H."/>
            <person name="Jiang X."/>
            <person name="Yin X."/>
            <person name="Woodcroft B.J."/>
            <person name="Tyson G.W."/>
            <person name="Hugenholtz P."/>
            <person name="Polz M.F."/>
            <person name="Zhang T."/>
        </authorList>
    </citation>
    <scope>NUCLEOTIDE SEQUENCE</scope>
    <source>
        <strain evidence="8">HKST-UBA80</strain>
    </source>
</reference>
<dbReference type="PANTHER" id="PTHR23504">
    <property type="entry name" value="MAJOR FACILITATOR SUPERFAMILY DOMAIN-CONTAINING PROTEIN 10"/>
    <property type="match status" value="1"/>
</dbReference>
<feature type="transmembrane region" description="Helical" evidence="6">
    <location>
        <begin position="363"/>
        <end position="386"/>
    </location>
</feature>
<evidence type="ECO:0000256" key="1">
    <source>
        <dbReference type="ARBA" id="ARBA00004141"/>
    </source>
</evidence>
<dbReference type="PROSITE" id="PS50850">
    <property type="entry name" value="MFS"/>
    <property type="match status" value="1"/>
</dbReference>
<feature type="domain" description="Major facilitator superfamily (MFS) profile" evidence="7">
    <location>
        <begin position="3"/>
        <end position="416"/>
    </location>
</feature>
<feature type="transmembrane region" description="Helical" evidence="6">
    <location>
        <begin position="392"/>
        <end position="410"/>
    </location>
</feature>
<keyword evidence="3 6" id="KW-0812">Transmembrane</keyword>
<dbReference type="SUPFAM" id="SSF103473">
    <property type="entry name" value="MFS general substrate transporter"/>
    <property type="match status" value="1"/>
</dbReference>
<feature type="transmembrane region" description="Helical" evidence="6">
    <location>
        <begin position="72"/>
        <end position="94"/>
    </location>
</feature>
<dbReference type="InterPro" id="IPR001958">
    <property type="entry name" value="Tet-R_TetA/multi-R_MdtG-like"/>
</dbReference>
<dbReference type="Gene3D" id="1.20.1250.20">
    <property type="entry name" value="MFS general substrate transporter like domains"/>
    <property type="match status" value="1"/>
</dbReference>
<evidence type="ECO:0000256" key="6">
    <source>
        <dbReference type="SAM" id="Phobius"/>
    </source>
</evidence>
<organism evidence="8 9">
    <name type="scientific">candidate division WWE3 bacterium</name>
    <dbReference type="NCBI Taxonomy" id="2053526"/>
    <lineage>
        <taxon>Bacteria</taxon>
        <taxon>Katanobacteria</taxon>
    </lineage>
</organism>
<feature type="transmembrane region" description="Helical" evidence="6">
    <location>
        <begin position="142"/>
        <end position="165"/>
    </location>
</feature>
<name>A0A955DZY6_UNCKA</name>
<accession>A0A955DZY6</accession>
<feature type="transmembrane region" description="Helical" evidence="6">
    <location>
        <begin position="232"/>
        <end position="257"/>
    </location>
</feature>
<protein>
    <submittedName>
        <fullName evidence="8">MFS transporter</fullName>
    </submittedName>
</protein>
<dbReference type="AlphaFoldDB" id="A0A955DZY6"/>
<evidence type="ECO:0000259" key="7">
    <source>
        <dbReference type="PROSITE" id="PS50850"/>
    </source>
</evidence>
<dbReference type="InterPro" id="IPR036259">
    <property type="entry name" value="MFS_trans_sf"/>
</dbReference>
<dbReference type="InterPro" id="IPR011701">
    <property type="entry name" value="MFS"/>
</dbReference>
<feature type="transmembrane region" description="Helical" evidence="6">
    <location>
        <begin position="295"/>
        <end position="313"/>
    </location>
</feature>
<evidence type="ECO:0000256" key="5">
    <source>
        <dbReference type="ARBA" id="ARBA00023136"/>
    </source>
</evidence>
<feature type="transmembrane region" description="Helical" evidence="6">
    <location>
        <begin position="7"/>
        <end position="25"/>
    </location>
</feature>
<dbReference type="Proteomes" id="UP000714817">
    <property type="component" value="Unassembled WGS sequence"/>
</dbReference>
<evidence type="ECO:0000256" key="3">
    <source>
        <dbReference type="ARBA" id="ARBA00022692"/>
    </source>
</evidence>
<keyword evidence="2" id="KW-0813">Transport</keyword>
<gene>
    <name evidence="8" type="ORF">KDA10_02105</name>
</gene>
<feature type="transmembrane region" description="Helical" evidence="6">
    <location>
        <begin position="171"/>
        <end position="193"/>
    </location>
</feature>
<keyword evidence="4 6" id="KW-1133">Transmembrane helix</keyword>